<keyword evidence="2 4" id="KW-0808">Transferase</keyword>
<dbReference type="RefSeq" id="WP_229670034.1">
    <property type="nucleotide sequence ID" value="NZ_BMMZ01000005.1"/>
</dbReference>
<dbReference type="EC" id="2.3.1.-" evidence="4"/>
<evidence type="ECO:0000256" key="1">
    <source>
        <dbReference type="ARBA" id="ARBA00006383"/>
    </source>
</evidence>
<proteinExistence type="inferred from homology"/>
<comment type="catalytic activity">
    <reaction evidence="4">
        <text>a 2-deoxystreptamine antibiotic + acetyl-CoA = an N(3)-acetyl-2-deoxystreptamine antibiotic + CoA + H(+)</text>
        <dbReference type="Rhea" id="RHEA:12665"/>
        <dbReference type="ChEBI" id="CHEBI:15378"/>
        <dbReference type="ChEBI" id="CHEBI:57287"/>
        <dbReference type="ChEBI" id="CHEBI:57288"/>
        <dbReference type="ChEBI" id="CHEBI:57921"/>
        <dbReference type="ChEBI" id="CHEBI:77452"/>
        <dbReference type="EC" id="2.3.1.81"/>
    </reaction>
</comment>
<dbReference type="InterPro" id="IPR003679">
    <property type="entry name" value="Amioglycoside_AcTrfase"/>
</dbReference>
<name>A0A917SC07_9ACTN</name>
<dbReference type="AlphaFoldDB" id="A0A917SC07"/>
<keyword evidence="6" id="KW-1185">Reference proteome</keyword>
<accession>A0A917SC07</accession>
<protein>
    <recommendedName>
        <fullName evidence="4">Aminoglycoside N(3)-acetyltransferase</fullName>
        <ecNumber evidence="4">2.3.1.-</ecNumber>
    </recommendedName>
</protein>
<comment type="caution">
    <text evidence="5">The sequence shown here is derived from an EMBL/GenBank/DDBJ whole genome shotgun (WGS) entry which is preliminary data.</text>
</comment>
<dbReference type="SUPFAM" id="SSF110710">
    <property type="entry name" value="TTHA0583/YokD-like"/>
    <property type="match status" value="1"/>
</dbReference>
<comment type="similarity">
    <text evidence="1 4">Belongs to the antibiotic N-acetyltransferase family.</text>
</comment>
<dbReference type="Proteomes" id="UP000613840">
    <property type="component" value="Unassembled WGS sequence"/>
</dbReference>
<evidence type="ECO:0000313" key="6">
    <source>
        <dbReference type="Proteomes" id="UP000613840"/>
    </source>
</evidence>
<evidence type="ECO:0000256" key="2">
    <source>
        <dbReference type="ARBA" id="ARBA00022679"/>
    </source>
</evidence>
<dbReference type="GO" id="GO:0046353">
    <property type="term" value="F:aminoglycoside 3-N-acetyltransferase activity"/>
    <property type="evidence" value="ECO:0007669"/>
    <property type="project" value="UniProtKB-EC"/>
</dbReference>
<reference evidence="5" key="1">
    <citation type="journal article" date="2014" name="Int. J. Syst. Evol. Microbiol.">
        <title>Complete genome sequence of Corynebacterium casei LMG S-19264T (=DSM 44701T), isolated from a smear-ripened cheese.</title>
        <authorList>
            <consortium name="US DOE Joint Genome Institute (JGI-PGF)"/>
            <person name="Walter F."/>
            <person name="Albersmeier A."/>
            <person name="Kalinowski J."/>
            <person name="Ruckert C."/>
        </authorList>
    </citation>
    <scope>NUCLEOTIDE SEQUENCE</scope>
    <source>
        <strain evidence="5">CGMCC 4.7306</strain>
    </source>
</reference>
<dbReference type="Pfam" id="PF02522">
    <property type="entry name" value="Antibiotic_NAT"/>
    <property type="match status" value="1"/>
</dbReference>
<gene>
    <name evidence="5" type="ORF">GCM10011575_25660</name>
</gene>
<evidence type="ECO:0000256" key="3">
    <source>
        <dbReference type="ARBA" id="ARBA00023315"/>
    </source>
</evidence>
<dbReference type="PANTHER" id="PTHR11104">
    <property type="entry name" value="AMINOGLYCOSIDE N3-ACETYLTRANSFERASE"/>
    <property type="match status" value="1"/>
</dbReference>
<evidence type="ECO:0000313" key="5">
    <source>
        <dbReference type="EMBL" id="GGL66051.1"/>
    </source>
</evidence>
<keyword evidence="3 4" id="KW-0012">Acyltransferase</keyword>
<dbReference type="InterPro" id="IPR028345">
    <property type="entry name" value="Antibiotic_NAT-like"/>
</dbReference>
<evidence type="ECO:0000256" key="4">
    <source>
        <dbReference type="RuleBase" id="RU365031"/>
    </source>
</evidence>
<dbReference type="PANTHER" id="PTHR11104:SF0">
    <property type="entry name" value="SPBETA PROPHAGE-DERIVED AMINOGLYCOSIDE N(3')-ACETYLTRANSFERASE-LIKE PROTEIN YOKD"/>
    <property type="match status" value="1"/>
</dbReference>
<sequence>MSEAALIAETPTPRTRASIAEDLRNAGLQAGDVLVLHSSLKAIGWVSGGPVAVLLAFQDVLTETGTLIVPTHTSNLTDPADWQNPPVPADWVSIIQESVPAFDPVRTPSRHMGIIAETLRTWPGVRRSAHPHVSFAAWGRYAEQITEDHQLAWSMGENSPLHRAYQLGAKIMLLGTRNCTSLHLAEALSRTVPTTTSAGAVTQRGRRVWVSFPDWEYSTDKFPEILDAFCAQHHIENQLIGSASTLLLDQPALVDFAVKYLRQNPRPAE</sequence>
<reference evidence="5" key="2">
    <citation type="submission" date="2020-09" db="EMBL/GenBank/DDBJ databases">
        <authorList>
            <person name="Sun Q."/>
            <person name="Zhou Y."/>
        </authorList>
    </citation>
    <scope>NUCLEOTIDE SEQUENCE</scope>
    <source>
        <strain evidence="5">CGMCC 4.7306</strain>
    </source>
</reference>
<dbReference type="GO" id="GO:0046677">
    <property type="term" value="P:response to antibiotic"/>
    <property type="evidence" value="ECO:0007669"/>
    <property type="project" value="UniProtKB-KW"/>
</dbReference>
<dbReference type="EMBL" id="BMMZ01000005">
    <property type="protein sequence ID" value="GGL66051.1"/>
    <property type="molecule type" value="Genomic_DNA"/>
</dbReference>
<organism evidence="5 6">
    <name type="scientific">Microlunatus endophyticus</name>
    <dbReference type="NCBI Taxonomy" id="1716077"/>
    <lineage>
        <taxon>Bacteria</taxon>
        <taxon>Bacillati</taxon>
        <taxon>Actinomycetota</taxon>
        <taxon>Actinomycetes</taxon>
        <taxon>Propionibacteriales</taxon>
        <taxon>Propionibacteriaceae</taxon>
        <taxon>Microlunatus</taxon>
    </lineage>
</organism>
<keyword evidence="4" id="KW-0046">Antibiotic resistance</keyword>